<gene>
    <name evidence="2" type="ORF">AB852_27790</name>
</gene>
<dbReference type="EMBL" id="LFBV01000008">
    <property type="protein sequence ID" value="OKH92025.1"/>
    <property type="molecule type" value="Genomic_DNA"/>
</dbReference>
<evidence type="ECO:0000313" key="3">
    <source>
        <dbReference type="Proteomes" id="UP000186455"/>
    </source>
</evidence>
<feature type="transmembrane region" description="Helical" evidence="1">
    <location>
        <begin position="85"/>
        <end position="106"/>
    </location>
</feature>
<feature type="transmembrane region" description="Helical" evidence="1">
    <location>
        <begin position="127"/>
        <end position="154"/>
    </location>
</feature>
<keyword evidence="1" id="KW-1133">Transmembrane helix</keyword>
<organism evidence="2 3">
    <name type="scientific">Streptomyces uncialis</name>
    <dbReference type="NCBI Taxonomy" id="1048205"/>
    <lineage>
        <taxon>Bacteria</taxon>
        <taxon>Bacillati</taxon>
        <taxon>Actinomycetota</taxon>
        <taxon>Actinomycetes</taxon>
        <taxon>Kitasatosporales</taxon>
        <taxon>Streptomycetaceae</taxon>
        <taxon>Streptomyces</taxon>
    </lineage>
</organism>
<keyword evidence="1" id="KW-0472">Membrane</keyword>
<keyword evidence="1" id="KW-0812">Transmembrane</keyword>
<name>A0A1Q4V2C7_9ACTN</name>
<dbReference type="RefSeq" id="WP_073793019.1">
    <property type="nucleotide sequence ID" value="NZ_LFBV01000008.1"/>
</dbReference>
<dbReference type="Proteomes" id="UP000186455">
    <property type="component" value="Unassembled WGS sequence"/>
</dbReference>
<dbReference type="AlphaFoldDB" id="A0A1Q4V2C7"/>
<dbReference type="STRING" id="1048205.AB852_27790"/>
<feature type="transmembrane region" description="Helical" evidence="1">
    <location>
        <begin position="300"/>
        <end position="323"/>
    </location>
</feature>
<keyword evidence="3" id="KW-1185">Reference proteome</keyword>
<proteinExistence type="predicted"/>
<feature type="transmembrane region" description="Helical" evidence="1">
    <location>
        <begin position="201"/>
        <end position="218"/>
    </location>
</feature>
<feature type="transmembrane region" description="Helical" evidence="1">
    <location>
        <begin position="174"/>
        <end position="194"/>
    </location>
</feature>
<accession>A0A1Q4V2C7</accession>
<evidence type="ECO:0000313" key="2">
    <source>
        <dbReference type="EMBL" id="OKH92025.1"/>
    </source>
</evidence>
<protein>
    <recommendedName>
        <fullName evidence="4">Transmembrane transport protein</fullName>
    </recommendedName>
</protein>
<sequence>MSALTTTAAPSDRAAAPARGLLRGTSWVVWRRNRTVLLLLIGVTVLFAGYSVYLHGMLADFLASPQAAAKPGQLLPHHEERMGTAFFLLAFLPAILGVFLGAPLLAAEQEHNTLRLITTQSVARLRVVMTMLALPLLVVAVTTALMSVAFTWVWRSVDTRFSHGNWWTSDVIATTGPVPVALALFSTAFGILAGAVLRRSVAAMGVTFLVLVLGAQTLKDRAPEYFVTFHQLTYPLGGDAPELKSGEIQVDNWVGSADGTLHGWGKCVLMTEAESDACVKKHGIVNDVIDYVKLDQLPGIQWSMTAVLLAMTAAMLVATVFWMRRKSL</sequence>
<comment type="caution">
    <text evidence="2">The sequence shown here is derived from an EMBL/GenBank/DDBJ whole genome shotgun (WGS) entry which is preliminary data.</text>
</comment>
<evidence type="ECO:0008006" key="4">
    <source>
        <dbReference type="Google" id="ProtNLM"/>
    </source>
</evidence>
<reference evidence="2 3" key="1">
    <citation type="submission" date="2015-06" db="EMBL/GenBank/DDBJ databases">
        <title>Cloning and characterization of the uncialamcin biosynthetic gene cluster.</title>
        <authorList>
            <person name="Yan X."/>
            <person name="Huang T."/>
            <person name="Ge H."/>
            <person name="Shen B."/>
        </authorList>
    </citation>
    <scope>NUCLEOTIDE SEQUENCE [LARGE SCALE GENOMIC DNA]</scope>
    <source>
        <strain evidence="2 3">DCA2648</strain>
    </source>
</reference>
<evidence type="ECO:0000256" key="1">
    <source>
        <dbReference type="SAM" id="Phobius"/>
    </source>
</evidence>
<feature type="transmembrane region" description="Helical" evidence="1">
    <location>
        <begin position="36"/>
        <end position="54"/>
    </location>
</feature>